<reference evidence="2 3" key="1">
    <citation type="journal article" date="2017" name="Mycologia">
        <title>Bifiguratus adelaidae, gen. et sp. nov., a new member of Mucoromycotina in endophytic and soil-dwelling habitats.</title>
        <authorList>
            <person name="Torres-Cruz T.J."/>
            <person name="Billingsley Tobias T.L."/>
            <person name="Almatruk M."/>
            <person name="Hesse C."/>
            <person name="Kuske C.R."/>
            <person name="Desiro A."/>
            <person name="Benucci G.M."/>
            <person name="Bonito G."/>
            <person name="Stajich J.E."/>
            <person name="Dunlap C."/>
            <person name="Arnold A.E."/>
            <person name="Porras-Alfaro A."/>
        </authorList>
    </citation>
    <scope>NUCLEOTIDE SEQUENCE [LARGE SCALE GENOMIC DNA]</scope>
    <source>
        <strain evidence="2 3">AZ0501</strain>
    </source>
</reference>
<keyword evidence="3" id="KW-1185">Reference proteome</keyword>
<evidence type="ECO:0000256" key="1">
    <source>
        <dbReference type="SAM" id="MobiDB-lite"/>
    </source>
</evidence>
<dbReference type="AlphaFoldDB" id="A0A261XXE9"/>
<proteinExistence type="predicted"/>
<dbReference type="Proteomes" id="UP000242875">
    <property type="component" value="Unassembled WGS sequence"/>
</dbReference>
<feature type="compositionally biased region" description="Low complexity" evidence="1">
    <location>
        <begin position="157"/>
        <end position="170"/>
    </location>
</feature>
<feature type="compositionally biased region" description="Basic and acidic residues" evidence="1">
    <location>
        <begin position="27"/>
        <end position="36"/>
    </location>
</feature>
<sequence>MSSKEKRQDDRGHRSFSFFGGIFSKPSKVERADKRASIHSQASNDKRQSGVFSHQIARSGQADNKRNSVLSTSSNGRLEDLDHDPDRPVGSRPVLSPSSSTKRTSGLFGSSPSSNVPKRNSLLATFAKAPAKREIIMTPPTVRATKPPELDPKPSMRPRSLSSSSGRPIPTIRRQAPPVYDYAPCPIPRCNTRICIRVDGTYVYRWATYHFDKEHKGKTFTIIQGRLHAS</sequence>
<feature type="compositionally biased region" description="Basic and acidic residues" evidence="1">
    <location>
        <begin position="1"/>
        <end position="13"/>
    </location>
</feature>
<accession>A0A261XXE9</accession>
<feature type="compositionally biased region" description="Basic and acidic residues" evidence="1">
    <location>
        <begin position="77"/>
        <end position="89"/>
    </location>
</feature>
<gene>
    <name evidence="2" type="ORF">BZG36_03982</name>
</gene>
<feature type="compositionally biased region" description="Polar residues" evidence="1">
    <location>
        <begin position="96"/>
        <end position="118"/>
    </location>
</feature>
<evidence type="ECO:0000313" key="2">
    <source>
        <dbReference type="EMBL" id="OZJ03022.1"/>
    </source>
</evidence>
<feature type="region of interest" description="Disordered" evidence="1">
    <location>
        <begin position="142"/>
        <end position="173"/>
    </location>
</feature>
<organism evidence="2 3">
    <name type="scientific">Bifiguratus adelaidae</name>
    <dbReference type="NCBI Taxonomy" id="1938954"/>
    <lineage>
        <taxon>Eukaryota</taxon>
        <taxon>Fungi</taxon>
        <taxon>Fungi incertae sedis</taxon>
        <taxon>Mucoromycota</taxon>
        <taxon>Mucoromycotina</taxon>
        <taxon>Endogonomycetes</taxon>
        <taxon>Endogonales</taxon>
        <taxon>Endogonales incertae sedis</taxon>
        <taxon>Bifiguratus</taxon>
    </lineage>
</organism>
<evidence type="ECO:0000313" key="3">
    <source>
        <dbReference type="Proteomes" id="UP000242875"/>
    </source>
</evidence>
<feature type="compositionally biased region" description="Polar residues" evidence="1">
    <location>
        <begin position="50"/>
        <end position="76"/>
    </location>
</feature>
<name>A0A261XXE9_9FUNG</name>
<feature type="region of interest" description="Disordered" evidence="1">
    <location>
        <begin position="1"/>
        <end position="119"/>
    </location>
</feature>
<comment type="caution">
    <text evidence="2">The sequence shown here is derived from an EMBL/GenBank/DDBJ whole genome shotgun (WGS) entry which is preliminary data.</text>
</comment>
<dbReference type="EMBL" id="MVBO01000110">
    <property type="protein sequence ID" value="OZJ03022.1"/>
    <property type="molecule type" value="Genomic_DNA"/>
</dbReference>
<protein>
    <submittedName>
        <fullName evidence="2">Uncharacterized protein</fullName>
    </submittedName>
</protein>